<sequence length="63" mass="7074">MAEGRGLGGRDQGCNETPGHLHPDATFEWNFMPHPTPSCKSSILKFLPQIYSIQAHTCYKHHP</sequence>
<dbReference type="Proteomes" id="UP000645828">
    <property type="component" value="Unassembled WGS sequence"/>
</dbReference>
<accession>A0A811ZP33</accession>
<keyword evidence="3" id="KW-1185">Reference proteome</keyword>
<protein>
    <submittedName>
        <fullName evidence="2">(raccoon dog) hypothetical protein</fullName>
    </submittedName>
</protein>
<evidence type="ECO:0000313" key="3">
    <source>
        <dbReference type="Proteomes" id="UP000645828"/>
    </source>
</evidence>
<feature type="compositionally biased region" description="Gly residues" evidence="1">
    <location>
        <begin position="1"/>
        <end position="11"/>
    </location>
</feature>
<evidence type="ECO:0000256" key="1">
    <source>
        <dbReference type="SAM" id="MobiDB-lite"/>
    </source>
</evidence>
<organism evidence="2 3">
    <name type="scientific">Nyctereutes procyonoides</name>
    <name type="common">Raccoon dog</name>
    <name type="synonym">Canis procyonoides</name>
    <dbReference type="NCBI Taxonomy" id="34880"/>
    <lineage>
        <taxon>Eukaryota</taxon>
        <taxon>Metazoa</taxon>
        <taxon>Chordata</taxon>
        <taxon>Craniata</taxon>
        <taxon>Vertebrata</taxon>
        <taxon>Euteleostomi</taxon>
        <taxon>Mammalia</taxon>
        <taxon>Eutheria</taxon>
        <taxon>Laurasiatheria</taxon>
        <taxon>Carnivora</taxon>
        <taxon>Caniformia</taxon>
        <taxon>Canidae</taxon>
        <taxon>Nyctereutes</taxon>
    </lineage>
</organism>
<gene>
    <name evidence="2" type="ORF">NYPRO_LOCUS23253</name>
</gene>
<dbReference type="EMBL" id="CAJHUB010000771">
    <property type="protein sequence ID" value="CAD7690459.1"/>
    <property type="molecule type" value="Genomic_DNA"/>
</dbReference>
<proteinExistence type="predicted"/>
<evidence type="ECO:0000313" key="2">
    <source>
        <dbReference type="EMBL" id="CAD7690459.1"/>
    </source>
</evidence>
<comment type="caution">
    <text evidence="2">The sequence shown here is derived from an EMBL/GenBank/DDBJ whole genome shotgun (WGS) entry which is preliminary data.</text>
</comment>
<feature type="region of interest" description="Disordered" evidence="1">
    <location>
        <begin position="1"/>
        <end position="21"/>
    </location>
</feature>
<reference evidence="2" key="1">
    <citation type="submission" date="2020-12" db="EMBL/GenBank/DDBJ databases">
        <authorList>
            <consortium name="Molecular Ecology Group"/>
        </authorList>
    </citation>
    <scope>NUCLEOTIDE SEQUENCE</scope>
    <source>
        <strain evidence="2">TBG_1078</strain>
    </source>
</reference>
<name>A0A811ZP33_NYCPR</name>
<dbReference type="AlphaFoldDB" id="A0A811ZP33"/>